<dbReference type="InterPro" id="IPR046341">
    <property type="entry name" value="SET_dom_sf"/>
</dbReference>
<keyword evidence="8" id="KW-1185">Reference proteome</keyword>
<dbReference type="SUPFAM" id="SSF82199">
    <property type="entry name" value="SET domain"/>
    <property type="match status" value="1"/>
</dbReference>
<evidence type="ECO:0000259" key="5">
    <source>
        <dbReference type="PROSITE" id="PS50280"/>
    </source>
</evidence>
<dbReference type="PANTHER" id="PTHR12197">
    <property type="entry name" value="HISTONE-LYSINE N-METHYLTRANSFERASE SMYD"/>
    <property type="match status" value="1"/>
</dbReference>
<name>A0A6A5JY20_9PLEO</name>
<dbReference type="InterPro" id="IPR050869">
    <property type="entry name" value="H3K4_H4K5_MeTrfase"/>
</dbReference>
<dbReference type="InterPro" id="IPR001214">
    <property type="entry name" value="SET_dom"/>
</dbReference>
<evidence type="ECO:0000259" key="6">
    <source>
        <dbReference type="PROSITE" id="PS50865"/>
    </source>
</evidence>
<dbReference type="PROSITE" id="PS50280">
    <property type="entry name" value="SET"/>
    <property type="match status" value="1"/>
</dbReference>
<proteinExistence type="predicted"/>
<evidence type="ECO:0000256" key="3">
    <source>
        <dbReference type="ARBA" id="ARBA00022833"/>
    </source>
</evidence>
<gene>
    <name evidence="7" type="ORF">BDW02DRAFT_560343</name>
</gene>
<dbReference type="OrthoDB" id="5945798at2759"/>
<sequence>MTEQAALPAISTATPYYIAKSNVCVNSQKQSIGNGVFAGRKFGAGEEITAFKRPLVASLETERLSDTCANCYVWTEGSSTGTRLYVPEGTRVSKCAACQRFWYCSKACQKEAWNRGHKHECKMLTSMAGKQPPIPKAFLACMEVLIRRGHRLISDDDWEQLCRLPSHIEDFKQDGRCENIEMMAMGASRTFSHKDFDKDFIAAMYGRIISNALTLITPTLDPLGIMVDPTLCSVNHACNPNAYIMMDGPRVSLRTLRPIKKDKEIFISYIETTNPYHIRQEELQSRWFFTCRCAKCQKGTTLQEDMWKIPANPEFVVSAQDKQSMASSQEQTFKVYDKIQHLADPKVVIPVIEQALQICHESHFWPIHRQPYAALRDELILHLLAEGKYTDAWAQCAKRYKYILPKLYPVPFHPVRVVQAWQMTMLAAYLASTEYGVGVPGVQMGLIAMMLVKQVLDVAYLSHGPENAFTMSVKRKAEEMIGELKKCLGNADHEVMNRELEVQRDMLMEMGDWAKDGEALAALENFEMAEKAFSV</sequence>
<keyword evidence="2 4" id="KW-0863">Zinc-finger</keyword>
<keyword evidence="1" id="KW-0479">Metal-binding</keyword>
<dbReference type="Proteomes" id="UP000800040">
    <property type="component" value="Unassembled WGS sequence"/>
</dbReference>
<dbReference type="GO" id="GO:0005634">
    <property type="term" value="C:nucleus"/>
    <property type="evidence" value="ECO:0007669"/>
    <property type="project" value="TreeGrafter"/>
</dbReference>
<evidence type="ECO:0000313" key="8">
    <source>
        <dbReference type="Proteomes" id="UP000800040"/>
    </source>
</evidence>
<evidence type="ECO:0000256" key="4">
    <source>
        <dbReference type="PROSITE-ProRule" id="PRU00134"/>
    </source>
</evidence>
<evidence type="ECO:0000256" key="2">
    <source>
        <dbReference type="ARBA" id="ARBA00022771"/>
    </source>
</evidence>
<keyword evidence="3" id="KW-0862">Zinc</keyword>
<dbReference type="EMBL" id="ML975423">
    <property type="protein sequence ID" value="KAF1829815.1"/>
    <property type="molecule type" value="Genomic_DNA"/>
</dbReference>
<dbReference type="GO" id="GO:0008270">
    <property type="term" value="F:zinc ion binding"/>
    <property type="evidence" value="ECO:0007669"/>
    <property type="project" value="UniProtKB-KW"/>
</dbReference>
<dbReference type="Pfam" id="PF00856">
    <property type="entry name" value="SET"/>
    <property type="match status" value="1"/>
</dbReference>
<dbReference type="PANTHER" id="PTHR12197:SF251">
    <property type="entry name" value="EG:BACR7C10.4 PROTEIN"/>
    <property type="match status" value="1"/>
</dbReference>
<dbReference type="Gene3D" id="6.10.140.2220">
    <property type="match status" value="1"/>
</dbReference>
<accession>A0A6A5JY20</accession>
<reference evidence="7" key="1">
    <citation type="submission" date="2020-01" db="EMBL/GenBank/DDBJ databases">
        <authorList>
            <consortium name="DOE Joint Genome Institute"/>
            <person name="Haridas S."/>
            <person name="Albert R."/>
            <person name="Binder M."/>
            <person name="Bloem J."/>
            <person name="Labutti K."/>
            <person name="Salamov A."/>
            <person name="Andreopoulos B."/>
            <person name="Baker S.E."/>
            <person name="Barry K."/>
            <person name="Bills G."/>
            <person name="Bluhm B.H."/>
            <person name="Cannon C."/>
            <person name="Castanera R."/>
            <person name="Culley D.E."/>
            <person name="Daum C."/>
            <person name="Ezra D."/>
            <person name="Gonzalez J.B."/>
            <person name="Henrissat B."/>
            <person name="Kuo A."/>
            <person name="Liang C."/>
            <person name="Lipzen A."/>
            <person name="Lutzoni F."/>
            <person name="Magnuson J."/>
            <person name="Mondo S."/>
            <person name="Nolan M."/>
            <person name="Ohm R."/>
            <person name="Pangilinan J."/>
            <person name="Park H.-J."/>
            <person name="Ramirez L."/>
            <person name="Alfaro M."/>
            <person name="Sun H."/>
            <person name="Tritt A."/>
            <person name="Yoshinaga Y."/>
            <person name="Zwiers L.-H."/>
            <person name="Turgeon B.G."/>
            <person name="Goodwin S.B."/>
            <person name="Spatafora J.W."/>
            <person name="Crous P.W."/>
            <person name="Grigoriev I.V."/>
        </authorList>
    </citation>
    <scope>NUCLEOTIDE SEQUENCE</scope>
    <source>
        <strain evidence="7">P77</strain>
    </source>
</reference>
<feature type="domain" description="SET" evidence="5">
    <location>
        <begin position="21"/>
        <end position="270"/>
    </location>
</feature>
<dbReference type="InterPro" id="IPR002893">
    <property type="entry name" value="Znf_MYND"/>
</dbReference>
<evidence type="ECO:0000313" key="7">
    <source>
        <dbReference type="EMBL" id="KAF1829815.1"/>
    </source>
</evidence>
<evidence type="ECO:0000256" key="1">
    <source>
        <dbReference type="ARBA" id="ARBA00022723"/>
    </source>
</evidence>
<dbReference type="Gene3D" id="1.10.220.160">
    <property type="match status" value="1"/>
</dbReference>
<dbReference type="Gene3D" id="2.170.270.10">
    <property type="entry name" value="SET domain"/>
    <property type="match status" value="1"/>
</dbReference>
<dbReference type="CDD" id="cd20071">
    <property type="entry name" value="SET_SMYD"/>
    <property type="match status" value="1"/>
</dbReference>
<protein>
    <submittedName>
        <fullName evidence="7">SET domain-containing protein</fullName>
    </submittedName>
</protein>
<dbReference type="Pfam" id="PF01753">
    <property type="entry name" value="zf-MYND"/>
    <property type="match status" value="1"/>
</dbReference>
<organism evidence="7 8">
    <name type="scientific">Decorospora gaudefroyi</name>
    <dbReference type="NCBI Taxonomy" id="184978"/>
    <lineage>
        <taxon>Eukaryota</taxon>
        <taxon>Fungi</taxon>
        <taxon>Dikarya</taxon>
        <taxon>Ascomycota</taxon>
        <taxon>Pezizomycotina</taxon>
        <taxon>Dothideomycetes</taxon>
        <taxon>Pleosporomycetidae</taxon>
        <taxon>Pleosporales</taxon>
        <taxon>Pleosporineae</taxon>
        <taxon>Pleosporaceae</taxon>
        <taxon>Decorospora</taxon>
    </lineage>
</organism>
<feature type="domain" description="MYND-type" evidence="6">
    <location>
        <begin position="68"/>
        <end position="121"/>
    </location>
</feature>
<dbReference type="AlphaFoldDB" id="A0A6A5JY20"/>
<dbReference type="PROSITE" id="PS50865">
    <property type="entry name" value="ZF_MYND_2"/>
    <property type="match status" value="1"/>
</dbReference>